<feature type="region of interest" description="Disordered" evidence="9">
    <location>
        <begin position="918"/>
        <end position="997"/>
    </location>
</feature>
<dbReference type="InterPro" id="IPR029058">
    <property type="entry name" value="AB_hydrolase_fold"/>
</dbReference>
<evidence type="ECO:0000256" key="6">
    <source>
        <dbReference type="ARBA" id="ARBA00023128"/>
    </source>
</evidence>
<dbReference type="EMBL" id="HF935630">
    <property type="protein sequence ID" value="CCX11664.1"/>
    <property type="molecule type" value="Genomic_DNA"/>
</dbReference>
<sequence>MPWGIGSSSSTPTAASPVPEQQAHSKNASIGVKVVYTPPADIQPVVDIIAVHGLKGDAFRTWTAPATETRKEVFWLRDLLPEEVPNARILTYGYDSDPGKVFESASTNMVHHHATTLVSELHYFRRKPNERYRPIIFVCHSLGGIVVKRALIYSSTCNISHNPELRSIKVSTYGIVFLGTPHMGADLARWGKMAEMLVRMVTSKSWVDSNDALIQALGKNSETLQNITDSFLGLSTQFRMFFFWEELKTYIPGMTRDVIVEYASAVPEALPNAGRAGIHATHSDMCKFVDENAPGWNVLAGVLCDYVENAPPAVEQNWSQLLQQENLDINWKIRGAIHNRRTPSPAMKGIDAPSRFGLLEGQQQQQLVGGSPDDAQKLLTAPVPFVKPQTLQENRFFVGREKELAKIHETLLDPAKRIILISSITGSGKTHLARQYFFTQRDSFPGGVFWINCQNPETGLFNAHAVDYGYAAIAEYLQFTSAGDEYPIDQKVDDVIAWFGANKKWLLVLDGVNIDSDSHYGTVAKYLPSTASGSIIITSINATLAGSARLGSPHNLSLDPPSLDQAVKMLAHYSQISNDTSNSAAYTDLCRSLTCLPLAIHAAGSYIKDTQLPTVAAYLRKHQKHLLIYKDPHLLPFHFVFDRIDIKYPQASGLLSVLSFWGQGEGGGVPAEMIWWGVRALDRHNRRFLVARDAFGRAVDVDMSIAQCLRFSVIEREPETGTDGVVGVDTLRLHPVAKAICFVRMKDRKALQQWCKLATTVFCNSFEYLSARRRPPSASEEGMVVPGVEFLTSDFARYLTHGTHIQDCIRRYKLEPCEQLTLALLRIQTLAHPETEIKKDRISMFVRTGSGSSTTDTPSEATDSDEWHRLPMLESPVAAERPNIDIYEQMEHQRSEFAEAERQRINRENRIKELAQRQLDFEFRYPPPSRPRRMRSPDRSDRKGRARSYTAEFFQPPPGSGRGRATTAFAEPLSNSNPSTPRQGRSRGRSPTPAPYNPEIFQQIPHYNPYNGRASGPYIGLYHHHDDQQHSSSAPAQIGRIPGLPSPAYTPAYPFGPGFAPRFAIAELDSSNGEMQDPRFFTPGAWPVRDVSYSPEFHSAYTHRPPSATPSEAWSEPIMRSRSASPYGIFPMENMTPRVSHTRIPSIASPYPPPPDPSLLQGLGIEIGSPGGAGTRASPGYLQPDQRPGDRPRSGSRLRRSSVPAYASDEDGAEMSRSRSEPGASDVAKTVVLPAVGH</sequence>
<evidence type="ECO:0000256" key="7">
    <source>
        <dbReference type="ARBA" id="ARBA00023136"/>
    </source>
</evidence>
<gene>
    <name evidence="11" type="ORF">PCON_11258</name>
</gene>
<evidence type="ECO:0000256" key="5">
    <source>
        <dbReference type="ARBA" id="ARBA00022824"/>
    </source>
</evidence>
<dbReference type="eggNOG" id="KOG2029">
    <property type="taxonomic scope" value="Eukaryota"/>
</dbReference>
<feature type="domain" description="DUF676" evidence="10">
    <location>
        <begin position="50"/>
        <end position="186"/>
    </location>
</feature>
<dbReference type="InterPro" id="IPR027417">
    <property type="entry name" value="P-loop_NTPase"/>
</dbReference>
<dbReference type="GO" id="GO:0016020">
    <property type="term" value="C:membrane"/>
    <property type="evidence" value="ECO:0007669"/>
    <property type="project" value="UniProtKB-SubCell"/>
</dbReference>
<dbReference type="PANTHER" id="PTHR48182:SF2">
    <property type="entry name" value="PROTEIN SERAC1"/>
    <property type="match status" value="1"/>
</dbReference>
<evidence type="ECO:0000256" key="9">
    <source>
        <dbReference type="SAM" id="MobiDB-lite"/>
    </source>
</evidence>
<dbReference type="OrthoDB" id="5086500at2759"/>
<feature type="region of interest" description="Disordered" evidence="9">
    <location>
        <begin position="1"/>
        <end position="24"/>
    </location>
</feature>
<dbReference type="AlphaFoldDB" id="U4L448"/>
<comment type="similarity">
    <text evidence="4">Belongs to the putative lipase ROG1 family.</text>
</comment>
<evidence type="ECO:0000259" key="10">
    <source>
        <dbReference type="Pfam" id="PF05057"/>
    </source>
</evidence>
<name>U4L448_PYROM</name>
<dbReference type="SUPFAM" id="SSF52540">
    <property type="entry name" value="P-loop containing nucleoside triphosphate hydrolases"/>
    <property type="match status" value="1"/>
</dbReference>
<evidence type="ECO:0000256" key="8">
    <source>
        <dbReference type="SAM" id="Coils"/>
    </source>
</evidence>
<evidence type="ECO:0000256" key="3">
    <source>
        <dbReference type="ARBA" id="ARBA00004370"/>
    </source>
</evidence>
<evidence type="ECO:0000256" key="1">
    <source>
        <dbReference type="ARBA" id="ARBA00004173"/>
    </source>
</evidence>
<evidence type="ECO:0000256" key="2">
    <source>
        <dbReference type="ARBA" id="ARBA00004240"/>
    </source>
</evidence>
<evidence type="ECO:0000313" key="12">
    <source>
        <dbReference type="Proteomes" id="UP000018144"/>
    </source>
</evidence>
<dbReference type="GO" id="GO:0005783">
    <property type="term" value="C:endoplasmic reticulum"/>
    <property type="evidence" value="ECO:0007669"/>
    <property type="project" value="UniProtKB-SubCell"/>
</dbReference>
<keyword evidence="12" id="KW-1185">Reference proteome</keyword>
<dbReference type="Gene3D" id="3.40.50.1820">
    <property type="entry name" value="alpha/beta hydrolase"/>
    <property type="match status" value="1"/>
</dbReference>
<feature type="coiled-coil region" evidence="8">
    <location>
        <begin position="890"/>
        <end position="918"/>
    </location>
</feature>
<accession>U4L448</accession>
<dbReference type="Proteomes" id="UP000018144">
    <property type="component" value="Unassembled WGS sequence"/>
</dbReference>
<dbReference type="InterPro" id="IPR052374">
    <property type="entry name" value="SERAC1"/>
</dbReference>
<keyword evidence="5" id="KW-0256">Endoplasmic reticulum</keyword>
<dbReference type="SUPFAM" id="SSF53474">
    <property type="entry name" value="alpha/beta-Hydrolases"/>
    <property type="match status" value="1"/>
</dbReference>
<evidence type="ECO:0000313" key="11">
    <source>
        <dbReference type="EMBL" id="CCX11664.1"/>
    </source>
</evidence>
<dbReference type="PANTHER" id="PTHR48182">
    <property type="entry name" value="PROTEIN SERAC1"/>
    <property type="match status" value="1"/>
</dbReference>
<protein>
    <submittedName>
        <fullName evidence="11">Similar to Protein SERAC1 acc. no. Q96JX3</fullName>
    </submittedName>
</protein>
<keyword evidence="6" id="KW-0496">Mitochondrion</keyword>
<feature type="region of interest" description="Disordered" evidence="9">
    <location>
        <begin position="1143"/>
        <end position="1238"/>
    </location>
</feature>
<feature type="compositionally biased region" description="Low complexity" evidence="9">
    <location>
        <begin position="7"/>
        <end position="17"/>
    </location>
</feature>
<keyword evidence="7" id="KW-0472">Membrane</keyword>
<comment type="subcellular location">
    <subcellularLocation>
        <location evidence="2">Endoplasmic reticulum</location>
    </subcellularLocation>
    <subcellularLocation>
        <location evidence="3">Membrane</location>
    </subcellularLocation>
    <subcellularLocation>
        <location evidence="1">Mitochondrion</location>
    </subcellularLocation>
</comment>
<feature type="compositionally biased region" description="Polar residues" evidence="9">
    <location>
        <begin position="973"/>
        <end position="983"/>
    </location>
</feature>
<dbReference type="InterPro" id="IPR007751">
    <property type="entry name" value="DUF676_lipase-like"/>
</dbReference>
<keyword evidence="8" id="KW-0175">Coiled coil</keyword>
<proteinExistence type="inferred from homology"/>
<organism evidence="11 12">
    <name type="scientific">Pyronema omphalodes (strain CBS 100304)</name>
    <name type="common">Pyronema confluens</name>
    <dbReference type="NCBI Taxonomy" id="1076935"/>
    <lineage>
        <taxon>Eukaryota</taxon>
        <taxon>Fungi</taxon>
        <taxon>Dikarya</taxon>
        <taxon>Ascomycota</taxon>
        <taxon>Pezizomycotina</taxon>
        <taxon>Pezizomycetes</taxon>
        <taxon>Pezizales</taxon>
        <taxon>Pyronemataceae</taxon>
        <taxon>Pyronema</taxon>
    </lineage>
</organism>
<dbReference type="Gene3D" id="3.40.50.300">
    <property type="entry name" value="P-loop containing nucleotide triphosphate hydrolases"/>
    <property type="match status" value="1"/>
</dbReference>
<reference evidence="11 12" key="1">
    <citation type="journal article" date="2013" name="PLoS Genet.">
        <title>The genome and development-dependent transcriptomes of Pyronema confluens: a window into fungal evolution.</title>
        <authorList>
            <person name="Traeger S."/>
            <person name="Altegoer F."/>
            <person name="Freitag M."/>
            <person name="Gabaldon T."/>
            <person name="Kempken F."/>
            <person name="Kumar A."/>
            <person name="Marcet-Houben M."/>
            <person name="Poggeler S."/>
            <person name="Stajich J.E."/>
            <person name="Nowrousian M."/>
        </authorList>
    </citation>
    <scope>NUCLEOTIDE SEQUENCE [LARGE SCALE GENOMIC DNA]</scope>
    <source>
        <strain evidence="12">CBS 100304</strain>
        <tissue evidence="11">Vegetative mycelium</tissue>
    </source>
</reference>
<dbReference type="GO" id="GO:0005739">
    <property type="term" value="C:mitochondrion"/>
    <property type="evidence" value="ECO:0007669"/>
    <property type="project" value="UniProtKB-SubCell"/>
</dbReference>
<evidence type="ECO:0000256" key="4">
    <source>
        <dbReference type="ARBA" id="ARBA00007920"/>
    </source>
</evidence>
<dbReference type="Pfam" id="PF05057">
    <property type="entry name" value="DUF676"/>
    <property type="match status" value="1"/>
</dbReference>